<dbReference type="Pfam" id="PF01471">
    <property type="entry name" value="PG_binding_1"/>
    <property type="match status" value="1"/>
</dbReference>
<dbReference type="InterPro" id="IPR043426">
    <property type="entry name" value="MltB-like"/>
</dbReference>
<dbReference type="PANTHER" id="PTHR30163:SF8">
    <property type="entry name" value="LYTIC MUREIN TRANSGLYCOSYLASE"/>
    <property type="match status" value="1"/>
</dbReference>
<dbReference type="OrthoDB" id="9808544at2"/>
<evidence type="ECO:0000313" key="4">
    <source>
        <dbReference type="Proteomes" id="UP000245911"/>
    </source>
</evidence>
<dbReference type="Proteomes" id="UP000245911">
    <property type="component" value="Unassembled WGS sequence"/>
</dbReference>
<organism evidence="3 4">
    <name type="scientific">Pararhodobacter oceanensis</name>
    <dbReference type="NCBI Taxonomy" id="2172121"/>
    <lineage>
        <taxon>Bacteria</taxon>
        <taxon>Pseudomonadati</taxon>
        <taxon>Pseudomonadota</taxon>
        <taxon>Alphaproteobacteria</taxon>
        <taxon>Rhodobacterales</taxon>
        <taxon>Paracoccaceae</taxon>
        <taxon>Pararhodobacter</taxon>
    </lineage>
</organism>
<dbReference type="GO" id="GO:0009253">
    <property type="term" value="P:peptidoglycan catabolic process"/>
    <property type="evidence" value="ECO:0007669"/>
    <property type="project" value="TreeGrafter"/>
</dbReference>
<dbReference type="AlphaFoldDB" id="A0A2T8HSK8"/>
<evidence type="ECO:0000313" key="3">
    <source>
        <dbReference type="EMBL" id="PVH28405.1"/>
    </source>
</evidence>
<protein>
    <submittedName>
        <fullName evidence="3">Lytic murein transglycosylase</fullName>
    </submittedName>
</protein>
<dbReference type="GO" id="GO:0008933">
    <property type="term" value="F:peptidoglycan lytic transglycosylase activity"/>
    <property type="evidence" value="ECO:0007669"/>
    <property type="project" value="TreeGrafter"/>
</dbReference>
<dbReference type="PANTHER" id="PTHR30163">
    <property type="entry name" value="MEMBRANE-BOUND LYTIC MUREIN TRANSGLYCOSYLASE B"/>
    <property type="match status" value="1"/>
</dbReference>
<comment type="caution">
    <text evidence="3">The sequence shown here is derived from an EMBL/GenBank/DDBJ whole genome shotgun (WGS) entry which is preliminary data.</text>
</comment>
<feature type="domain" description="Peptidoglycan binding-like" evidence="1">
    <location>
        <begin position="392"/>
        <end position="447"/>
    </location>
</feature>
<evidence type="ECO:0000259" key="2">
    <source>
        <dbReference type="Pfam" id="PF13406"/>
    </source>
</evidence>
<sequence length="449" mass="48851">MTLRAGFIGLFAASFLAVDGHASVERSLYPMPRPDSAAPVAAQVSHGGASPDRAPLAGIAPARSALPRLRPDGLGVSRDAQLAAWLAGFRGRALAQGIRGSVFDAAFAGVEINREILRRESGQPEFTRPIWAYLDSAVSSARVRGGRAMLREHRAVLDEIEARYDVDREVVIAIWGLESSYGALRGTSQLIPSLTTLAIHSRRAEFYEQQLIGALQILQAGDVDRRHLVGSWAGAMGHTQFIPTSYLAYAVDFRGDGHRDIWSDDPTDSLASTAAYLARHGWQRGQPWGVEVQIPARFNPRLANTARDVGDWVELGVRPQAGLELPRSGEATLLFPAGSEGPAILAFRNFHVIKRYNNADAYAIGIGHLADRLRGGGGFVGDWPRDDRPLSRAEREELQRVLQRAGHYDGNIDGRVGSGTLAAVRDWQAAQGLAPDGYVSFALLERMRR</sequence>
<dbReference type="InterPro" id="IPR023346">
    <property type="entry name" value="Lysozyme-like_dom_sf"/>
</dbReference>
<dbReference type="SUPFAM" id="SSF53955">
    <property type="entry name" value="Lysozyme-like"/>
    <property type="match status" value="1"/>
</dbReference>
<evidence type="ECO:0000259" key="1">
    <source>
        <dbReference type="Pfam" id="PF01471"/>
    </source>
</evidence>
<feature type="domain" description="Transglycosylase SLT" evidence="2">
    <location>
        <begin position="83"/>
        <end position="371"/>
    </location>
</feature>
<dbReference type="InterPro" id="IPR002477">
    <property type="entry name" value="Peptidoglycan-bd-like"/>
</dbReference>
<dbReference type="EMBL" id="QDKM01000005">
    <property type="protein sequence ID" value="PVH28405.1"/>
    <property type="molecule type" value="Genomic_DNA"/>
</dbReference>
<dbReference type="Gene3D" id="1.10.101.10">
    <property type="entry name" value="PGBD-like superfamily/PGBD"/>
    <property type="match status" value="1"/>
</dbReference>
<reference evidence="3 4" key="1">
    <citation type="submission" date="2018-04" db="EMBL/GenBank/DDBJ databases">
        <title>Pararhodobacter oceanense sp. nov., isolated from marine intertidal sediment.</title>
        <authorList>
            <person name="Wang X.-L."/>
            <person name="Du Z.-J."/>
        </authorList>
    </citation>
    <scope>NUCLEOTIDE SEQUENCE [LARGE SCALE GENOMIC DNA]</scope>
    <source>
        <strain evidence="3 4">AM505</strain>
    </source>
</reference>
<dbReference type="InterPro" id="IPR036366">
    <property type="entry name" value="PGBDSf"/>
</dbReference>
<dbReference type="InterPro" id="IPR011970">
    <property type="entry name" value="MltB_2"/>
</dbReference>
<dbReference type="CDD" id="cd13399">
    <property type="entry name" value="Slt35-like"/>
    <property type="match status" value="1"/>
</dbReference>
<proteinExistence type="predicted"/>
<dbReference type="Pfam" id="PF13406">
    <property type="entry name" value="SLT_2"/>
    <property type="match status" value="1"/>
</dbReference>
<dbReference type="RefSeq" id="WP_116558856.1">
    <property type="nucleotide sequence ID" value="NZ_QDKM01000005.1"/>
</dbReference>
<name>A0A2T8HSK8_9RHOB</name>
<gene>
    <name evidence="3" type="ORF">DDE20_12580</name>
</gene>
<dbReference type="Gene3D" id="1.10.8.350">
    <property type="entry name" value="Bacterial muramidase"/>
    <property type="match status" value="1"/>
</dbReference>
<dbReference type="Gene3D" id="1.10.530.10">
    <property type="match status" value="1"/>
</dbReference>
<dbReference type="SUPFAM" id="SSF47090">
    <property type="entry name" value="PGBD-like"/>
    <property type="match status" value="1"/>
</dbReference>
<accession>A0A2T8HSK8</accession>
<dbReference type="InterPro" id="IPR031304">
    <property type="entry name" value="SLT_2"/>
</dbReference>
<dbReference type="InterPro" id="IPR036365">
    <property type="entry name" value="PGBD-like_sf"/>
</dbReference>
<keyword evidence="4" id="KW-1185">Reference proteome</keyword>
<dbReference type="NCBIfam" id="TIGR02283">
    <property type="entry name" value="MltB_2"/>
    <property type="match status" value="1"/>
</dbReference>